<comment type="caution">
    <text evidence="17">The sequence shown here is derived from an EMBL/GenBank/DDBJ whole genome shotgun (WGS) entry which is preliminary data.</text>
</comment>
<comment type="catalytic activity">
    <reaction evidence="14">
        <text>L-isoleucine + 2-oxoglutarate = (S)-3-methyl-2-oxopentanoate + L-glutamate</text>
        <dbReference type="Rhea" id="RHEA:24801"/>
        <dbReference type="ChEBI" id="CHEBI:16810"/>
        <dbReference type="ChEBI" id="CHEBI:29985"/>
        <dbReference type="ChEBI" id="CHEBI:35146"/>
        <dbReference type="ChEBI" id="CHEBI:58045"/>
        <dbReference type="EC" id="2.6.1.42"/>
    </reaction>
</comment>
<keyword evidence="12" id="KW-0100">Branched-chain amino acid biosynthesis</keyword>
<dbReference type="UniPathway" id="UPA00048">
    <property type="reaction ID" value="UER00073"/>
</dbReference>
<dbReference type="Gene3D" id="3.30.470.10">
    <property type="match status" value="1"/>
</dbReference>
<dbReference type="AlphaFoldDB" id="A0A7J0BMF2"/>
<dbReference type="InterPro" id="IPR036038">
    <property type="entry name" value="Aminotransferase-like"/>
</dbReference>
<dbReference type="PANTHER" id="PTHR11825">
    <property type="entry name" value="SUBGROUP IIII AMINOTRANSFERASE"/>
    <property type="match status" value="1"/>
</dbReference>
<dbReference type="InterPro" id="IPR005786">
    <property type="entry name" value="B_amino_transII"/>
</dbReference>
<dbReference type="Gene3D" id="3.20.10.10">
    <property type="entry name" value="D-amino Acid Aminotransferase, subunit A, domain 2"/>
    <property type="match status" value="1"/>
</dbReference>
<comment type="cofactor">
    <cofactor evidence="1">
        <name>pyridoxal 5'-phosphate</name>
        <dbReference type="ChEBI" id="CHEBI:597326"/>
    </cofactor>
</comment>
<reference evidence="17 18" key="1">
    <citation type="submission" date="2020-05" db="EMBL/GenBank/DDBJ databases">
        <title>Draft genome sequence of Desulfovibrio sp. strain HN2T.</title>
        <authorList>
            <person name="Ueno A."/>
            <person name="Tamazawa S."/>
            <person name="Tamamura S."/>
            <person name="Murakami T."/>
            <person name="Kiyama T."/>
            <person name="Inomata H."/>
            <person name="Amano Y."/>
            <person name="Miyakawa K."/>
            <person name="Tamaki H."/>
            <person name="Naganuma T."/>
            <person name="Kaneko K."/>
        </authorList>
    </citation>
    <scope>NUCLEOTIDE SEQUENCE [LARGE SCALE GENOMIC DNA]</scope>
    <source>
        <strain evidence="17 18">HN2</strain>
    </source>
</reference>
<evidence type="ECO:0000256" key="5">
    <source>
        <dbReference type="ARBA" id="ARBA00005072"/>
    </source>
</evidence>
<keyword evidence="8 17" id="KW-0032">Aminotransferase</keyword>
<dbReference type="UniPathway" id="UPA00047">
    <property type="reaction ID" value="UER00058"/>
</dbReference>
<comment type="catalytic activity">
    <reaction evidence="13">
        <text>L-valine + 2-oxoglutarate = 3-methyl-2-oxobutanoate + L-glutamate</text>
        <dbReference type="Rhea" id="RHEA:24813"/>
        <dbReference type="ChEBI" id="CHEBI:11851"/>
        <dbReference type="ChEBI" id="CHEBI:16810"/>
        <dbReference type="ChEBI" id="CHEBI:29985"/>
        <dbReference type="ChEBI" id="CHEBI:57762"/>
        <dbReference type="EC" id="2.6.1.42"/>
    </reaction>
</comment>
<keyword evidence="9" id="KW-0028">Amino-acid biosynthesis</keyword>
<dbReference type="GO" id="GO:0004084">
    <property type="term" value="F:branched-chain-amino-acid transaminase activity"/>
    <property type="evidence" value="ECO:0007669"/>
    <property type="project" value="UniProtKB-EC"/>
</dbReference>
<dbReference type="InterPro" id="IPR043132">
    <property type="entry name" value="BCAT-like_C"/>
</dbReference>
<evidence type="ECO:0000256" key="6">
    <source>
        <dbReference type="ARBA" id="ARBA00009320"/>
    </source>
</evidence>
<evidence type="ECO:0000256" key="1">
    <source>
        <dbReference type="ARBA" id="ARBA00001933"/>
    </source>
</evidence>
<dbReference type="CDD" id="cd01557">
    <property type="entry name" value="BCAT_beta_family"/>
    <property type="match status" value="1"/>
</dbReference>
<evidence type="ECO:0000313" key="17">
    <source>
        <dbReference type="EMBL" id="GFM34411.1"/>
    </source>
</evidence>
<protein>
    <recommendedName>
        <fullName evidence="7">branched-chain-amino-acid transaminase</fullName>
        <ecNumber evidence="7">2.6.1.42</ecNumber>
    </recommendedName>
</protein>
<evidence type="ECO:0000256" key="4">
    <source>
        <dbReference type="ARBA" id="ARBA00004931"/>
    </source>
</evidence>
<dbReference type="SUPFAM" id="SSF56752">
    <property type="entry name" value="D-aminoacid aminotransferase-like PLP-dependent enzymes"/>
    <property type="match status" value="1"/>
</dbReference>
<dbReference type="NCBIfam" id="NF009897">
    <property type="entry name" value="PRK13357.1"/>
    <property type="match status" value="1"/>
</dbReference>
<name>A0A7J0BMF2_9BACT</name>
<comment type="pathway">
    <text evidence="3">Amino-acid biosynthesis; L-isoleucine biosynthesis; L-isoleucine from 2-oxobutanoate: step 4/4.</text>
</comment>
<dbReference type="PIRSF" id="PIRSF006468">
    <property type="entry name" value="BCAT1"/>
    <property type="match status" value="1"/>
</dbReference>
<comment type="catalytic activity">
    <reaction evidence="15">
        <text>L-leucine + 2-oxoglutarate = 4-methyl-2-oxopentanoate + L-glutamate</text>
        <dbReference type="Rhea" id="RHEA:18321"/>
        <dbReference type="ChEBI" id="CHEBI:16810"/>
        <dbReference type="ChEBI" id="CHEBI:17865"/>
        <dbReference type="ChEBI" id="CHEBI:29985"/>
        <dbReference type="ChEBI" id="CHEBI:57427"/>
        <dbReference type="EC" id="2.6.1.42"/>
    </reaction>
</comment>
<dbReference type="NCBIfam" id="TIGR01123">
    <property type="entry name" value="ilvE_II"/>
    <property type="match status" value="1"/>
</dbReference>
<comment type="pathway">
    <text evidence="5">Amino-acid biosynthesis; L-leucine biosynthesis; L-leucine from 3-methyl-2-oxobutanoate: step 4/4.</text>
</comment>
<dbReference type="EMBL" id="BLVO01000013">
    <property type="protein sequence ID" value="GFM34411.1"/>
    <property type="molecule type" value="Genomic_DNA"/>
</dbReference>
<dbReference type="GO" id="GO:0009097">
    <property type="term" value="P:isoleucine biosynthetic process"/>
    <property type="evidence" value="ECO:0007669"/>
    <property type="project" value="UniProtKB-UniPathway"/>
</dbReference>
<dbReference type="InterPro" id="IPR043131">
    <property type="entry name" value="BCAT-like_N"/>
</dbReference>
<comment type="function">
    <text evidence="2">Acts on leucine, isoleucine and valine.</text>
</comment>
<proteinExistence type="inferred from homology"/>
<evidence type="ECO:0000256" key="7">
    <source>
        <dbReference type="ARBA" id="ARBA00013053"/>
    </source>
</evidence>
<gene>
    <name evidence="17" type="primary">ilvE</name>
    <name evidence="17" type="ORF">DSM101010T_27760</name>
</gene>
<evidence type="ECO:0000256" key="2">
    <source>
        <dbReference type="ARBA" id="ARBA00003109"/>
    </source>
</evidence>
<sequence>MEISLNLLPESERRHSVLKGMDSLPFGKLRCDHMLVMDYANKEWSNPRIVPYGDFSVPPGAIALHYGQAIFEGAKAFRHEDGEIYTFRFEKNAERLNRSADIMCMPHVPVDMQVQGLMRLLDIEREWCPTIPESSLYIRPFLFATEDALGVKPSDKFTYCIMLSPSGPYYAGGFNKTVTLLITEQFHRATPGGTGAAKAAGNYAASLRAQLFAQSKGAAQVLYLDASNTYLEEVGAMNHFHVMRDGSVVIPEFTDTILQSITSESVLELLPNARQERVKLSDFVAMVKSGEITEAGGFGTAAVITPVGKYITDEGDSFTVGDGSIGPVTRKLYETYTGIQKGALPDTKGWLTKVPHF</sequence>
<evidence type="ECO:0000256" key="12">
    <source>
        <dbReference type="ARBA" id="ARBA00023304"/>
    </source>
</evidence>
<evidence type="ECO:0000256" key="11">
    <source>
        <dbReference type="ARBA" id="ARBA00022898"/>
    </source>
</evidence>
<evidence type="ECO:0000256" key="16">
    <source>
        <dbReference type="PIRSR" id="PIRSR006468-1"/>
    </source>
</evidence>
<comment type="pathway">
    <text evidence="4">Amino-acid biosynthesis; L-valine biosynthesis; L-valine from pyruvate: step 4/4.</text>
</comment>
<feature type="modified residue" description="N6-(pyridoxal phosphate)lysine" evidence="16">
    <location>
        <position position="198"/>
    </location>
</feature>
<evidence type="ECO:0000256" key="3">
    <source>
        <dbReference type="ARBA" id="ARBA00004824"/>
    </source>
</evidence>
<dbReference type="UniPathway" id="UPA00049">
    <property type="reaction ID" value="UER00062"/>
</dbReference>
<keyword evidence="10 17" id="KW-0808">Transferase</keyword>
<dbReference type="Pfam" id="PF01063">
    <property type="entry name" value="Aminotran_4"/>
    <property type="match status" value="1"/>
</dbReference>
<dbReference type="GO" id="GO:0009099">
    <property type="term" value="P:L-valine biosynthetic process"/>
    <property type="evidence" value="ECO:0007669"/>
    <property type="project" value="UniProtKB-UniPathway"/>
</dbReference>
<dbReference type="EC" id="2.6.1.42" evidence="7"/>
<dbReference type="RefSeq" id="WP_174406006.1">
    <property type="nucleotide sequence ID" value="NZ_BLVO01000013.1"/>
</dbReference>
<comment type="similarity">
    <text evidence="6">Belongs to the class-IV pyridoxal-phosphate-dependent aminotransferase family.</text>
</comment>
<evidence type="ECO:0000256" key="14">
    <source>
        <dbReference type="ARBA" id="ARBA00048798"/>
    </source>
</evidence>
<keyword evidence="11" id="KW-0663">Pyridoxal phosphate</keyword>
<dbReference type="InterPro" id="IPR001544">
    <property type="entry name" value="Aminotrans_IV"/>
</dbReference>
<keyword evidence="18" id="KW-1185">Reference proteome</keyword>
<organism evidence="17 18">
    <name type="scientific">Desulfovibrio subterraneus</name>
    <dbReference type="NCBI Taxonomy" id="2718620"/>
    <lineage>
        <taxon>Bacteria</taxon>
        <taxon>Pseudomonadati</taxon>
        <taxon>Thermodesulfobacteriota</taxon>
        <taxon>Desulfovibrionia</taxon>
        <taxon>Desulfovibrionales</taxon>
        <taxon>Desulfovibrionaceae</taxon>
        <taxon>Desulfovibrio</taxon>
    </lineage>
</organism>
<dbReference type="Proteomes" id="UP000503840">
    <property type="component" value="Unassembled WGS sequence"/>
</dbReference>
<evidence type="ECO:0000256" key="9">
    <source>
        <dbReference type="ARBA" id="ARBA00022605"/>
    </source>
</evidence>
<dbReference type="InterPro" id="IPR033939">
    <property type="entry name" value="BCAT_family"/>
</dbReference>
<accession>A0A7J0BMF2</accession>
<evidence type="ECO:0000256" key="13">
    <source>
        <dbReference type="ARBA" id="ARBA00048212"/>
    </source>
</evidence>
<evidence type="ECO:0000256" key="10">
    <source>
        <dbReference type="ARBA" id="ARBA00022679"/>
    </source>
</evidence>
<evidence type="ECO:0000256" key="15">
    <source>
        <dbReference type="ARBA" id="ARBA00049229"/>
    </source>
</evidence>
<dbReference type="GO" id="GO:0009098">
    <property type="term" value="P:L-leucine biosynthetic process"/>
    <property type="evidence" value="ECO:0007669"/>
    <property type="project" value="UniProtKB-UniPathway"/>
</dbReference>
<evidence type="ECO:0000256" key="8">
    <source>
        <dbReference type="ARBA" id="ARBA00022576"/>
    </source>
</evidence>
<dbReference type="PANTHER" id="PTHR11825:SF44">
    <property type="entry name" value="BRANCHED-CHAIN-AMINO-ACID AMINOTRANSFERASE"/>
    <property type="match status" value="1"/>
</dbReference>
<evidence type="ECO:0000313" key="18">
    <source>
        <dbReference type="Proteomes" id="UP000503840"/>
    </source>
</evidence>